<evidence type="ECO:0000313" key="3">
    <source>
        <dbReference type="Proteomes" id="UP000036106"/>
    </source>
</evidence>
<keyword evidence="1" id="KW-0812">Transmembrane</keyword>
<proteinExistence type="predicted"/>
<feature type="transmembrane region" description="Helical" evidence="1">
    <location>
        <begin position="142"/>
        <end position="162"/>
    </location>
</feature>
<feature type="transmembrane region" description="Helical" evidence="1">
    <location>
        <begin position="70"/>
        <end position="90"/>
    </location>
</feature>
<keyword evidence="3" id="KW-1185">Reference proteome</keyword>
<protein>
    <submittedName>
        <fullName evidence="2">Uncharacterized protein</fullName>
    </submittedName>
</protein>
<dbReference type="EMBL" id="CP012034">
    <property type="protein sequence ID" value="AKP67957.1"/>
    <property type="molecule type" value="Genomic_DNA"/>
</dbReference>
<dbReference type="KEGG" id="lgn:ABM34_10730"/>
<reference evidence="3" key="1">
    <citation type="submission" date="2015-07" db="EMBL/GenBank/DDBJ databases">
        <title>Lactobacillus ginsenosidimutans/EMML 3141/ whole genome sequencing.</title>
        <authorList>
            <person name="Kim M.K."/>
            <person name="Im W.-T."/>
            <person name="Srinivasan S."/>
            <person name="Lee J.-J."/>
        </authorList>
    </citation>
    <scope>NUCLEOTIDE SEQUENCE [LARGE SCALE GENOMIC DNA]</scope>
    <source>
        <strain evidence="3">EMML 3041</strain>
    </source>
</reference>
<gene>
    <name evidence="2" type="ORF">ABM34_10730</name>
</gene>
<keyword evidence="1" id="KW-0472">Membrane</keyword>
<keyword evidence="1" id="KW-1133">Transmembrane helix</keyword>
<dbReference type="PATRIC" id="fig|1007676.4.peg.2173"/>
<dbReference type="AlphaFoldDB" id="A0A0H4QJ62"/>
<organism evidence="2 3">
    <name type="scientific">Companilactobacillus ginsenosidimutans</name>
    <dbReference type="NCBI Taxonomy" id="1007676"/>
    <lineage>
        <taxon>Bacteria</taxon>
        <taxon>Bacillati</taxon>
        <taxon>Bacillota</taxon>
        <taxon>Bacilli</taxon>
        <taxon>Lactobacillales</taxon>
        <taxon>Lactobacillaceae</taxon>
        <taxon>Companilactobacillus</taxon>
    </lineage>
</organism>
<feature type="transmembrane region" description="Helical" evidence="1">
    <location>
        <begin position="110"/>
        <end position="130"/>
    </location>
</feature>
<dbReference type="STRING" id="1007676.ABM34_10730"/>
<name>A0A0H4QJ62_9LACO</name>
<sequence length="183" mass="20970">MPPGGFRTTGGGTPWVEKKPKCGLFLQPFTKPRLMAELSEISRLARPSYSTPLARSCVYSESSMAADFRVFMVLANLVADLIFVVCISFSWIKTLTKPKFTTWFKCAPGFASRIVPVLWKVFLFKTLWIVCMQKNNTLGKSVIFFMGIIYLLYIFRGLNIFICYRGDEVRNCLSLIYNYYINC</sequence>
<evidence type="ECO:0000313" key="2">
    <source>
        <dbReference type="EMBL" id="AKP67957.1"/>
    </source>
</evidence>
<accession>A0A0H4QJ62</accession>
<evidence type="ECO:0000256" key="1">
    <source>
        <dbReference type="SAM" id="Phobius"/>
    </source>
</evidence>
<dbReference type="Proteomes" id="UP000036106">
    <property type="component" value="Chromosome"/>
</dbReference>